<gene>
    <name evidence="2" type="ORF">C4544_03360</name>
</gene>
<dbReference type="PANTHER" id="PTHR10859">
    <property type="entry name" value="GLYCOSYL TRANSFERASE"/>
    <property type="match status" value="1"/>
</dbReference>
<evidence type="ECO:0000313" key="2">
    <source>
        <dbReference type="EMBL" id="RJO61253.1"/>
    </source>
</evidence>
<name>A0A419DDP7_9BACT</name>
<dbReference type="PANTHER" id="PTHR10859:SF91">
    <property type="entry name" value="DOLICHYL-PHOSPHATE BETA-GLUCOSYLTRANSFERASE"/>
    <property type="match status" value="1"/>
</dbReference>
<evidence type="ECO:0000313" key="3">
    <source>
        <dbReference type="Proteomes" id="UP000285655"/>
    </source>
</evidence>
<reference evidence="2 3" key="1">
    <citation type="journal article" date="2017" name="ISME J.">
        <title>Energy and carbon metabolisms in a deep terrestrial subsurface fluid microbial community.</title>
        <authorList>
            <person name="Momper L."/>
            <person name="Jungbluth S.P."/>
            <person name="Lee M.D."/>
            <person name="Amend J.P."/>
        </authorList>
    </citation>
    <scope>NUCLEOTIDE SEQUENCE [LARGE SCALE GENOMIC DNA]</scope>
    <source>
        <strain evidence="2">SURF_29</strain>
    </source>
</reference>
<dbReference type="Pfam" id="PF00535">
    <property type="entry name" value="Glycos_transf_2"/>
    <property type="match status" value="1"/>
</dbReference>
<organism evidence="2 3">
    <name type="scientific">candidate division WS5 bacterium</name>
    <dbReference type="NCBI Taxonomy" id="2093353"/>
    <lineage>
        <taxon>Bacteria</taxon>
        <taxon>candidate division WS5</taxon>
    </lineage>
</organism>
<dbReference type="GO" id="GO:0006487">
    <property type="term" value="P:protein N-linked glycosylation"/>
    <property type="evidence" value="ECO:0007669"/>
    <property type="project" value="TreeGrafter"/>
</dbReference>
<feature type="domain" description="Glycosyltransferase 2-like" evidence="1">
    <location>
        <begin position="5"/>
        <end position="120"/>
    </location>
</feature>
<keyword evidence="2" id="KW-0808">Transferase</keyword>
<protein>
    <submittedName>
        <fullName evidence="2">Glycosyltransferase</fullName>
    </submittedName>
</protein>
<dbReference type="InterPro" id="IPR001173">
    <property type="entry name" value="Glyco_trans_2-like"/>
</dbReference>
<dbReference type="Gene3D" id="3.90.550.10">
    <property type="entry name" value="Spore Coat Polysaccharide Biosynthesis Protein SpsA, Chain A"/>
    <property type="match status" value="1"/>
</dbReference>
<dbReference type="EMBL" id="QZJW01000024">
    <property type="protein sequence ID" value="RJO61253.1"/>
    <property type="molecule type" value="Genomic_DNA"/>
</dbReference>
<dbReference type="InterPro" id="IPR029044">
    <property type="entry name" value="Nucleotide-diphossugar_trans"/>
</dbReference>
<dbReference type="GO" id="GO:0016740">
    <property type="term" value="F:transferase activity"/>
    <property type="evidence" value="ECO:0007669"/>
    <property type="project" value="UniProtKB-KW"/>
</dbReference>
<dbReference type="AlphaFoldDB" id="A0A419DDP7"/>
<evidence type="ECO:0000259" key="1">
    <source>
        <dbReference type="Pfam" id="PF00535"/>
    </source>
</evidence>
<sequence>MPEISIVIPIHNEEKYLLKYLTKLTSELETANVKDYEIVLAENGSTDKTREIANGLAEKLKTIRLIILEKADYGAALKKCMMAAQGMYIIQYDLDYWDVSFLKKTVLLMKNFEYNIIIGSKNMLLSKDERHPVRRIISQGFRLFLTVLFGLKVSDTHGVKAFKNDDNLKQIISETRFKRHIFDTELVIRAQRKGLNIIELPMSVIESRPSPTKTIIKRVPEAIADLISLWKELSVKKTTKNK</sequence>
<dbReference type="SUPFAM" id="SSF53448">
    <property type="entry name" value="Nucleotide-diphospho-sugar transferases"/>
    <property type="match status" value="1"/>
</dbReference>
<dbReference type="Proteomes" id="UP000285655">
    <property type="component" value="Unassembled WGS sequence"/>
</dbReference>
<accession>A0A419DDP7</accession>
<comment type="caution">
    <text evidence="2">The sequence shown here is derived from an EMBL/GenBank/DDBJ whole genome shotgun (WGS) entry which is preliminary data.</text>
</comment>
<proteinExistence type="predicted"/>